<keyword evidence="6" id="KW-1185">Reference proteome</keyword>
<evidence type="ECO:0000313" key="4">
    <source>
        <dbReference type="EMBL" id="OZI40559.1"/>
    </source>
</evidence>
<organism evidence="4 7">
    <name type="scientific">Bordetella genomosp. 1</name>
    <dbReference type="NCBI Taxonomy" id="1395607"/>
    <lineage>
        <taxon>Bacteria</taxon>
        <taxon>Pseudomonadati</taxon>
        <taxon>Pseudomonadota</taxon>
        <taxon>Betaproteobacteria</taxon>
        <taxon>Burkholderiales</taxon>
        <taxon>Alcaligenaceae</taxon>
        <taxon>Bordetella</taxon>
    </lineage>
</organism>
<dbReference type="Pfam" id="PF06742">
    <property type="entry name" value="DUF1214"/>
    <property type="match status" value="1"/>
</dbReference>
<feature type="signal peptide" evidence="1">
    <location>
        <begin position="1"/>
        <end position="31"/>
    </location>
</feature>
<dbReference type="Gene3D" id="2.60.120.600">
    <property type="entry name" value="Domain of unknown function DUF1214, C-terminal domain"/>
    <property type="match status" value="1"/>
</dbReference>
<dbReference type="OrthoDB" id="104565at2"/>
<dbReference type="EMBL" id="NEVL01000001">
    <property type="protein sequence ID" value="OZI40559.1"/>
    <property type="molecule type" value="Genomic_DNA"/>
</dbReference>
<feature type="domain" description="DUF1214" evidence="2">
    <location>
        <begin position="381"/>
        <end position="487"/>
    </location>
</feature>
<dbReference type="PANTHER" id="PTHR36509:SF2">
    <property type="entry name" value="BLL3101 PROTEIN"/>
    <property type="match status" value="1"/>
</dbReference>
<evidence type="ECO:0008006" key="8">
    <source>
        <dbReference type="Google" id="ProtNLM"/>
    </source>
</evidence>
<gene>
    <name evidence="5" type="ORF">CAL27_04650</name>
    <name evidence="4" type="ORF">CEG14_02010</name>
</gene>
<dbReference type="InterPro" id="IPR010621">
    <property type="entry name" value="DUF1214"/>
</dbReference>
<accession>A0A261ST54</accession>
<evidence type="ECO:0000259" key="2">
    <source>
        <dbReference type="Pfam" id="PF06742"/>
    </source>
</evidence>
<dbReference type="EMBL" id="NEVR01000001">
    <property type="protein sequence ID" value="OZI68752.1"/>
    <property type="molecule type" value="Genomic_DNA"/>
</dbReference>
<dbReference type="PANTHER" id="PTHR36509">
    <property type="entry name" value="BLL3101 PROTEIN"/>
    <property type="match status" value="1"/>
</dbReference>
<protein>
    <recommendedName>
        <fullName evidence="8">DUF1254 domain-containing protein</fullName>
    </recommendedName>
</protein>
<sequence>MRTRATPARLRWQVILMAGALSAGMACSVSAQTPSPTPTLRLVSETPYPVAPGSAPTAAMTAPLTAEELRDLAIDAYVYAYPMVLMEMTRRHATNVQSAVAGRAPMNQFGHRTVFPDAKSTDVAWPSADTLHSSLWYDVSREPLIVQVPDAGNRYVLLNVLDMWTDSFASRGTRTNGKGPQTFAIVGPNWQGVLPPGVDAVRSPTAWGWVVGRVQTAGTNDYQAVNQFQAGLTAVPLSQWGKNYGFVSNAPANPAWNAQGTPAEQVAALDAASYFTLFADLVRSNPPHANDNPILDRLRRAGIGGPQPFVFSRLDPAVQQALSEAKPIAGRRIADALPTLGQEANGWVTVRSGIGTYGTDYLRRAAVAYAGLGASTPEDVLYPVTWVDSKGRLLESGKDYVLHFEKDQLPPVDGFWSLTLYDARQGFADNTANRYSVRSTDPLKYNSDGSLDIYIQRDYPGDSKANNWLPSPRDGNVMLNLRLYAPRDIALDGKWAPPAVKKD</sequence>
<dbReference type="Proteomes" id="UP000216354">
    <property type="component" value="Unassembled WGS sequence"/>
</dbReference>
<dbReference type="Gene3D" id="2.60.40.1610">
    <property type="entry name" value="Domain of unknown function DUF1254"/>
    <property type="match status" value="1"/>
</dbReference>
<reference evidence="4 7" key="2">
    <citation type="submission" date="2017-05" db="EMBL/GenBank/DDBJ databases">
        <title>Complete and WGS of Bordetella genogroups.</title>
        <authorList>
            <person name="Spilker T."/>
            <person name="LiPuma J."/>
        </authorList>
    </citation>
    <scope>NUCLEOTIDE SEQUENCE [LARGE SCALE GENOMIC DNA]</scope>
    <source>
        <strain evidence="4 7">AU17610</strain>
    </source>
</reference>
<dbReference type="SUPFAM" id="SSF160935">
    <property type="entry name" value="VPA0735-like"/>
    <property type="match status" value="1"/>
</dbReference>
<dbReference type="InterPro" id="IPR010679">
    <property type="entry name" value="DUF1254"/>
</dbReference>
<dbReference type="AlphaFoldDB" id="A0A261ST54"/>
<dbReference type="Pfam" id="PF06863">
    <property type="entry name" value="DUF1254"/>
    <property type="match status" value="1"/>
</dbReference>
<evidence type="ECO:0000313" key="7">
    <source>
        <dbReference type="Proteomes" id="UP000217005"/>
    </source>
</evidence>
<reference evidence="5 6" key="1">
    <citation type="submission" date="2017-05" db="EMBL/GenBank/DDBJ databases">
        <title>Complete and WGS of Bordetella genogroups.</title>
        <authorList>
            <person name="Spilker T."/>
            <person name="Lipuma J."/>
        </authorList>
    </citation>
    <scope>NUCLEOTIDE SEQUENCE [LARGE SCALE GENOMIC DNA]</scope>
    <source>
        <strain evidence="5 6">AU9795</strain>
    </source>
</reference>
<feature type="chain" id="PRO_5012853914" description="DUF1254 domain-containing protein" evidence="1">
    <location>
        <begin position="32"/>
        <end position="503"/>
    </location>
</feature>
<evidence type="ECO:0000259" key="3">
    <source>
        <dbReference type="Pfam" id="PF06863"/>
    </source>
</evidence>
<feature type="domain" description="DUF1254" evidence="3">
    <location>
        <begin position="106"/>
        <end position="235"/>
    </location>
</feature>
<proteinExistence type="predicted"/>
<dbReference type="InterPro" id="IPR037050">
    <property type="entry name" value="DUF1254_sf"/>
</dbReference>
<evidence type="ECO:0000256" key="1">
    <source>
        <dbReference type="SAM" id="SignalP"/>
    </source>
</evidence>
<evidence type="ECO:0000313" key="6">
    <source>
        <dbReference type="Proteomes" id="UP000216354"/>
    </source>
</evidence>
<comment type="caution">
    <text evidence="4">The sequence shown here is derived from an EMBL/GenBank/DDBJ whole genome shotgun (WGS) entry which is preliminary data.</text>
</comment>
<dbReference type="Proteomes" id="UP000217005">
    <property type="component" value="Unassembled WGS sequence"/>
</dbReference>
<keyword evidence="1" id="KW-0732">Signal</keyword>
<dbReference type="PROSITE" id="PS51257">
    <property type="entry name" value="PROKAR_LIPOPROTEIN"/>
    <property type="match status" value="1"/>
</dbReference>
<evidence type="ECO:0000313" key="5">
    <source>
        <dbReference type="EMBL" id="OZI68752.1"/>
    </source>
</evidence>
<name>A0A261ST54_9BORD</name>
<dbReference type="InterPro" id="IPR037049">
    <property type="entry name" value="DUF1214_C_sf"/>
</dbReference>
<dbReference type="RefSeq" id="WP_094824677.1">
    <property type="nucleotide sequence ID" value="NZ_NEVL01000001.1"/>
</dbReference>